<keyword evidence="2" id="KW-1185">Reference proteome</keyword>
<evidence type="ECO:0000313" key="1">
    <source>
        <dbReference type="EMBL" id="KAG1546469.1"/>
    </source>
</evidence>
<sequence length="86" mass="9565">MEVAIEHVQILVQACAERLRVRAAVRIAPLAGPAAHRCSNAGTFGLVQVLRLYCGGRGLQHRILGRACCRQQRTQHPRNRHDPTPH</sequence>
<name>A0A9P7CC15_9FUNG</name>
<evidence type="ECO:0000313" key="2">
    <source>
        <dbReference type="Proteomes" id="UP000740926"/>
    </source>
</evidence>
<protein>
    <submittedName>
        <fullName evidence="1">Uncharacterized protein</fullName>
    </submittedName>
</protein>
<gene>
    <name evidence="1" type="ORF">G6F50_013637</name>
</gene>
<dbReference type="AlphaFoldDB" id="A0A9P7CC15"/>
<reference evidence="1 2" key="1">
    <citation type="journal article" date="2020" name="Microb. Genom.">
        <title>Genetic diversity of clinical and environmental Mucorales isolates obtained from an investigation of mucormycosis cases among solid organ transplant recipients.</title>
        <authorList>
            <person name="Nguyen M.H."/>
            <person name="Kaul D."/>
            <person name="Muto C."/>
            <person name="Cheng S.J."/>
            <person name="Richter R.A."/>
            <person name="Bruno V.M."/>
            <person name="Liu G."/>
            <person name="Beyhan S."/>
            <person name="Sundermann A.J."/>
            <person name="Mounaud S."/>
            <person name="Pasculle A.W."/>
            <person name="Nierman W.C."/>
            <person name="Driscoll E."/>
            <person name="Cumbie R."/>
            <person name="Clancy C.J."/>
            <person name="Dupont C.L."/>
        </authorList>
    </citation>
    <scope>NUCLEOTIDE SEQUENCE [LARGE SCALE GENOMIC DNA]</scope>
    <source>
        <strain evidence="1 2">GL24</strain>
    </source>
</reference>
<dbReference type="EMBL" id="JAANIU010005626">
    <property type="protein sequence ID" value="KAG1546469.1"/>
    <property type="molecule type" value="Genomic_DNA"/>
</dbReference>
<proteinExistence type="predicted"/>
<comment type="caution">
    <text evidence="1">The sequence shown here is derived from an EMBL/GenBank/DDBJ whole genome shotgun (WGS) entry which is preliminary data.</text>
</comment>
<dbReference type="Proteomes" id="UP000740926">
    <property type="component" value="Unassembled WGS sequence"/>
</dbReference>
<accession>A0A9P7CC15</accession>
<organism evidence="1 2">
    <name type="scientific">Rhizopus delemar</name>
    <dbReference type="NCBI Taxonomy" id="936053"/>
    <lineage>
        <taxon>Eukaryota</taxon>
        <taxon>Fungi</taxon>
        <taxon>Fungi incertae sedis</taxon>
        <taxon>Mucoromycota</taxon>
        <taxon>Mucoromycotina</taxon>
        <taxon>Mucoromycetes</taxon>
        <taxon>Mucorales</taxon>
        <taxon>Mucorineae</taxon>
        <taxon>Rhizopodaceae</taxon>
        <taxon>Rhizopus</taxon>
    </lineage>
</organism>